<feature type="transmembrane region" description="Helical" evidence="1">
    <location>
        <begin position="20"/>
        <end position="39"/>
    </location>
</feature>
<name>A0AAU8B055_9VIRU</name>
<evidence type="ECO:0000256" key="1">
    <source>
        <dbReference type="SAM" id="Phobius"/>
    </source>
</evidence>
<keyword evidence="1" id="KW-0472">Membrane</keyword>
<protein>
    <recommendedName>
        <fullName evidence="3">Transmembrane protein</fullName>
    </recommendedName>
</protein>
<keyword evidence="1" id="KW-0812">Transmembrane</keyword>
<accession>A0AAU8B055</accession>
<evidence type="ECO:0000313" key="2">
    <source>
        <dbReference type="EMBL" id="XCD05587.1"/>
    </source>
</evidence>
<dbReference type="EMBL" id="PP511580">
    <property type="protein sequence ID" value="XCD05587.1"/>
    <property type="molecule type" value="Genomic_DNA"/>
</dbReference>
<sequence>MNNDWEPLLYRLLKMCLNLVKFFVVLMVLMVLLALVSALSGQ</sequence>
<proteinExistence type="predicted"/>
<keyword evidence="1" id="KW-1133">Transmembrane helix</keyword>
<evidence type="ECO:0008006" key="3">
    <source>
        <dbReference type="Google" id="ProtNLM"/>
    </source>
</evidence>
<reference evidence="2" key="1">
    <citation type="submission" date="2024-03" db="EMBL/GenBank/DDBJ databases">
        <title>Diverse circular DNA viruses in blood, oral, and fecal samples of captive lemurs.</title>
        <authorList>
            <person name="Paietta E.N."/>
            <person name="Kraberger S."/>
            <person name="Lund M.C."/>
            <person name="Custer J.M."/>
            <person name="Vargas K.M."/>
            <person name="Ehmke E.E."/>
            <person name="Yoder A.D."/>
            <person name="Varsani A."/>
        </authorList>
    </citation>
    <scope>NUCLEOTIDE SEQUENCE</scope>
    <source>
        <strain evidence="2">Duke_24FS_109</strain>
    </source>
</reference>
<organism evidence="2">
    <name type="scientific">Dulem virus 119</name>
    <dbReference type="NCBI Taxonomy" id="3145596"/>
    <lineage>
        <taxon>Viruses</taxon>
        <taxon>Monodnaviria</taxon>
        <taxon>Sangervirae</taxon>
        <taxon>Phixviricota</taxon>
        <taxon>Malgrandaviricetes</taxon>
        <taxon>Petitvirales</taxon>
        <taxon>Microviridae</taxon>
        <taxon>Microvirus</taxon>
    </lineage>
</organism>